<organism evidence="1 2">
    <name type="scientific">Helicobacter didelphidarum</name>
    <dbReference type="NCBI Taxonomy" id="2040648"/>
    <lineage>
        <taxon>Bacteria</taxon>
        <taxon>Pseudomonadati</taxon>
        <taxon>Campylobacterota</taxon>
        <taxon>Epsilonproteobacteria</taxon>
        <taxon>Campylobacterales</taxon>
        <taxon>Helicobacteraceae</taxon>
        <taxon>Helicobacter</taxon>
    </lineage>
</organism>
<evidence type="ECO:0000313" key="1">
    <source>
        <dbReference type="EMBL" id="RDU66512.1"/>
    </source>
</evidence>
<dbReference type="EMBL" id="NXLQ01000004">
    <property type="protein sequence ID" value="RDU66512.1"/>
    <property type="molecule type" value="Genomic_DNA"/>
</dbReference>
<dbReference type="SUPFAM" id="SSF47336">
    <property type="entry name" value="ACP-like"/>
    <property type="match status" value="1"/>
</dbReference>
<protein>
    <submittedName>
        <fullName evidence="1">Acyl carrier protein</fullName>
    </submittedName>
</protein>
<name>A0A3D8IMS4_9HELI</name>
<dbReference type="RefSeq" id="WP_115542634.1">
    <property type="nucleotide sequence ID" value="NZ_NXLQ01000004.1"/>
</dbReference>
<dbReference type="InterPro" id="IPR036736">
    <property type="entry name" value="ACP-like_sf"/>
</dbReference>
<dbReference type="Gene3D" id="1.10.1200.10">
    <property type="entry name" value="ACP-like"/>
    <property type="match status" value="1"/>
</dbReference>
<accession>A0A3D8IMS4</accession>
<gene>
    <name evidence="1" type="ORF">CQA53_03460</name>
</gene>
<proteinExistence type="predicted"/>
<reference evidence="1 2" key="1">
    <citation type="submission" date="2018-04" db="EMBL/GenBank/DDBJ databases">
        <title>Novel Campyloabacter and Helicobacter Species and Strains.</title>
        <authorList>
            <person name="Mannion A.J."/>
            <person name="Shen Z."/>
            <person name="Fox J.G."/>
        </authorList>
    </citation>
    <scope>NUCLEOTIDE SEQUENCE [LARGE SCALE GENOMIC DNA]</scope>
    <source>
        <strain evidence="1 2">MIT 17-337</strain>
    </source>
</reference>
<dbReference type="AlphaFoldDB" id="A0A3D8IMS4"/>
<comment type="caution">
    <text evidence="1">The sequence shown here is derived from an EMBL/GenBank/DDBJ whole genome shotgun (WGS) entry which is preliminary data.</text>
</comment>
<keyword evidence="2" id="KW-1185">Reference proteome</keyword>
<evidence type="ECO:0000313" key="2">
    <source>
        <dbReference type="Proteomes" id="UP000256379"/>
    </source>
</evidence>
<dbReference type="Proteomes" id="UP000256379">
    <property type="component" value="Unassembled WGS sequence"/>
</dbReference>
<sequence>MTKQAFLESLKDALQRDEDLSEDMALEDIEEWDSLSIISLISLYDSLFGITLSGNTLKNCKGVSDLIKLANGKIEG</sequence>